<evidence type="ECO:0000256" key="15">
    <source>
        <dbReference type="PROSITE-ProRule" id="PRU00221"/>
    </source>
</evidence>
<dbReference type="PANTHER" id="PTHR19876:SF2">
    <property type="entry name" value="COATOMER SUBUNIT BETA"/>
    <property type="match status" value="1"/>
</dbReference>
<gene>
    <name evidence="20" type="ORF">JKP88DRAFT_258309</name>
</gene>
<dbReference type="GO" id="GO:0030126">
    <property type="term" value="C:COPI vesicle coat"/>
    <property type="evidence" value="ECO:0007669"/>
    <property type="project" value="TreeGrafter"/>
</dbReference>
<evidence type="ECO:0000256" key="14">
    <source>
        <dbReference type="ARBA" id="ARBA00032920"/>
    </source>
</evidence>
<keyword evidence="12" id="KW-0968">Cytoplasmic vesicle</keyword>
<evidence type="ECO:0000259" key="19">
    <source>
        <dbReference type="Pfam" id="PF23953"/>
    </source>
</evidence>
<evidence type="ECO:0000256" key="8">
    <source>
        <dbReference type="ARBA" id="ARBA00022892"/>
    </source>
</evidence>
<dbReference type="InterPro" id="IPR006692">
    <property type="entry name" value="Beta-prop_COPA/B_2nd"/>
</dbReference>
<dbReference type="SUPFAM" id="SSF50952">
    <property type="entry name" value="Soluble quinoprotein glucose dehydrogenase"/>
    <property type="match status" value="1"/>
</dbReference>
<dbReference type="SUPFAM" id="SSF50978">
    <property type="entry name" value="WD40 repeat-like"/>
    <property type="match status" value="1"/>
</dbReference>
<dbReference type="GO" id="GO:0000139">
    <property type="term" value="C:Golgi membrane"/>
    <property type="evidence" value="ECO:0007669"/>
    <property type="project" value="UniProtKB-SubCell"/>
</dbReference>
<evidence type="ECO:0000256" key="17">
    <source>
        <dbReference type="SAM" id="MobiDB-lite"/>
    </source>
</evidence>
<dbReference type="PROSITE" id="PS50082">
    <property type="entry name" value="WD_REPEATS_2"/>
    <property type="match status" value="5"/>
</dbReference>
<dbReference type="InterPro" id="IPR036322">
    <property type="entry name" value="WD40_repeat_dom_sf"/>
</dbReference>
<organism evidence="20 21">
    <name type="scientific">Tribonema minus</name>
    <dbReference type="NCBI Taxonomy" id="303371"/>
    <lineage>
        <taxon>Eukaryota</taxon>
        <taxon>Sar</taxon>
        <taxon>Stramenopiles</taxon>
        <taxon>Ochrophyta</taxon>
        <taxon>PX clade</taxon>
        <taxon>Xanthophyceae</taxon>
        <taxon>Tribonematales</taxon>
        <taxon>Tribonemataceae</taxon>
        <taxon>Tribonema</taxon>
    </lineage>
</organism>
<evidence type="ECO:0000256" key="5">
    <source>
        <dbReference type="ARBA" id="ARBA00022490"/>
    </source>
</evidence>
<feature type="coiled-coil region" evidence="16">
    <location>
        <begin position="905"/>
        <end position="959"/>
    </location>
</feature>
<dbReference type="PROSITE" id="PS50294">
    <property type="entry name" value="WD_REPEATS_REGION"/>
    <property type="match status" value="4"/>
</dbReference>
<dbReference type="SMART" id="SM00320">
    <property type="entry name" value="WD40"/>
    <property type="match status" value="6"/>
</dbReference>
<dbReference type="FunFam" id="1.25.40.470:FF:000001">
    <property type="entry name" value="Coatomer subunit beta"/>
    <property type="match status" value="1"/>
</dbReference>
<dbReference type="EMBL" id="JAFCMP010000457">
    <property type="protein sequence ID" value="KAG5179548.1"/>
    <property type="molecule type" value="Genomic_DNA"/>
</dbReference>
<evidence type="ECO:0000256" key="3">
    <source>
        <dbReference type="ARBA" id="ARBA00010844"/>
    </source>
</evidence>
<comment type="function">
    <text evidence="13">The coatomer is a cytosolic protein complex that binds to dilysine motifs and reversibly associates with Golgi non-clathrin-coated vesicles, which further mediate biosynthetic protein transport from the ER, via the Golgi up to the trans Golgi network. Coatomer complex is required for budding from Golgi membranes, and is essential for the retrograde Golgi-to-ER transport of dilysine-tagged proteins.</text>
</comment>
<feature type="region of interest" description="Disordered" evidence="17">
    <location>
        <begin position="1030"/>
        <end position="1091"/>
    </location>
</feature>
<evidence type="ECO:0000256" key="6">
    <source>
        <dbReference type="ARBA" id="ARBA00022574"/>
    </source>
</evidence>
<dbReference type="InterPro" id="IPR001680">
    <property type="entry name" value="WD40_rpt"/>
</dbReference>
<feature type="repeat" description="WD" evidence="15">
    <location>
        <begin position="95"/>
        <end position="127"/>
    </location>
</feature>
<keyword evidence="11" id="KW-0472">Membrane</keyword>
<evidence type="ECO:0000313" key="20">
    <source>
        <dbReference type="EMBL" id="KAG5179548.1"/>
    </source>
</evidence>
<dbReference type="InterPro" id="IPR015943">
    <property type="entry name" value="WD40/YVTN_repeat-like_dom_sf"/>
</dbReference>
<dbReference type="Pfam" id="PF23953">
    <property type="entry name" value="TPR_COPA_B"/>
    <property type="match status" value="1"/>
</dbReference>
<keyword evidence="8" id="KW-0931">ER-Golgi transport</keyword>
<protein>
    <recommendedName>
        <fullName evidence="14">Beta'-coat protein</fullName>
    </recommendedName>
</protein>
<name>A0A835YRX4_9STRA</name>
<dbReference type="InterPro" id="IPR050844">
    <property type="entry name" value="Coatomer_complex_subunit"/>
</dbReference>
<comment type="similarity">
    <text evidence="3">Belongs to the WD repeat COPB2 family.</text>
</comment>
<dbReference type="GO" id="GO:0006890">
    <property type="term" value="P:retrograde vesicle-mediated transport, Golgi to endoplasmic reticulum"/>
    <property type="evidence" value="ECO:0007669"/>
    <property type="project" value="TreeGrafter"/>
</dbReference>
<comment type="subcellular location">
    <subcellularLocation>
        <location evidence="2">Cytoplasmic vesicle</location>
        <location evidence="2">COPI-coated vesicle membrane</location>
        <topology evidence="2">Peripheral membrane protein</topology>
        <orientation evidence="2">Cytoplasmic side</orientation>
    </subcellularLocation>
    <subcellularLocation>
        <location evidence="1">Golgi apparatus membrane</location>
        <topology evidence="1">Peripheral membrane protein</topology>
        <orientation evidence="1">Cytoplasmic side</orientation>
    </subcellularLocation>
</comment>
<keyword evidence="10" id="KW-0333">Golgi apparatus</keyword>
<proteinExistence type="inferred from homology"/>
<dbReference type="CDD" id="cd00200">
    <property type="entry name" value="WD40"/>
    <property type="match status" value="1"/>
</dbReference>
<dbReference type="CDD" id="cd22947">
    <property type="entry name" value="Coatomer_WDAD_beta-like"/>
    <property type="match status" value="1"/>
</dbReference>
<comment type="caution">
    <text evidence="20">The sequence shown here is derived from an EMBL/GenBank/DDBJ whole genome shotgun (WGS) entry which is preliminary data.</text>
</comment>
<feature type="repeat" description="WD" evidence="15">
    <location>
        <begin position="138"/>
        <end position="180"/>
    </location>
</feature>
<evidence type="ECO:0000256" key="9">
    <source>
        <dbReference type="ARBA" id="ARBA00022927"/>
    </source>
</evidence>
<evidence type="ECO:0000256" key="1">
    <source>
        <dbReference type="ARBA" id="ARBA00004255"/>
    </source>
</evidence>
<feature type="domain" description="COPA/B TPR" evidence="19">
    <location>
        <begin position="598"/>
        <end position="786"/>
    </location>
</feature>
<evidence type="ECO:0000256" key="2">
    <source>
        <dbReference type="ARBA" id="ARBA00004347"/>
    </source>
</evidence>
<sequence length="1091" mass="117480">MPLRLEIRKMLSSRSDRVKSVDLHPTEPWVLTALYNGNVFIWDYEQATMVKSYEVCSLPVRCAKFIVRKQWFIAASDDMMLRVYNYNTMEKVNAWEAHTDYIRFVEVHPNLPYVLSCSDDMSIKLWDWERGWDCCQVFEGHVHYVMMIKVNPRDTNTFASASLDRSIKVWGVSASAPHFTLDGHDRGVNCLDYYPGGDRPYLVSGADDKTVRIWDYQTKTCVQTLVGHHNNVSAALFHPRLPVIVSASEDGTVRLWHSTTYRAETTLNYSMERAWALAVSADSNKVAVGYDEGTVVLKLGHETPVASLDPHTGRVVWAQNNDIQTASLKGVAAEAGAQDGERLPVAPKDLGATEIFPQALRHNCNGRFLVVCGDGEYVVYTSQALRNKAFGTALDFAWSAVGTGDYAVRESISRVRTYRNFKEAHTLRPPLAAAEGLFGGAALGVRGADAVVFFDWDEGIMVRKIDVAPRDVFWSDAGDLVLLACEESYYVLRYDAGAVAAALARGAVDAEEGVEAAFELVGEVAGRVRTGQWVGACFLYTSDAGRLSYYVGGEVMTLCHLDHPMYMLGYLPKEDRVYLMDKAKGIYSYKVLQSYLQYQTAVVRKDFEAANALLPSIPASEYTAVARFLESQGFKEEALAVSRDPDHRFDLACELGKLALARELLDAIPPAEYDTLDSQTKWKRLGDLALSECDMALVEKCAANSGDLGGLLLLHSSTGNAAGLAALAADAAKAGKTNVGFLALFLLGRLEECLELLVKAGRLPEAAFMARTYLPSEMPRLVELWKKDLQSVSVKAAEALADPSQYPNLFEDLDVALRVEQMFKAQRGRPIPAAQWPQAKDQLDMDLIALVKAGGGGAAAAPGPPPPQQLNGAAAAAPPQPPTAAAAAPSQPEHDDDGVDVAAALAEEEAAATAAAAVRAQAERQEAEQQQAAARAAAAAAAEERARRAVAEEAAARRAQQEAAARQAASAAAAAPPASPAAQVASAVPSPAARTASATASPQTPAEVAQRLKDEAMARARAAAMARVEAAKRAAEEAAAASRAAEQQQAAATMPPRPAPLSASPQPGNGIAAAAPPPAAQEEDEDFGENW</sequence>
<evidence type="ECO:0000256" key="12">
    <source>
        <dbReference type="ARBA" id="ARBA00023329"/>
    </source>
</evidence>
<feature type="compositionally biased region" description="Low complexity" evidence="17">
    <location>
        <begin position="1037"/>
        <end position="1052"/>
    </location>
</feature>
<evidence type="ECO:0000259" key="18">
    <source>
        <dbReference type="Pfam" id="PF04053"/>
    </source>
</evidence>
<evidence type="ECO:0000256" key="10">
    <source>
        <dbReference type="ARBA" id="ARBA00023034"/>
    </source>
</evidence>
<feature type="repeat" description="WD" evidence="15">
    <location>
        <begin position="181"/>
        <end position="224"/>
    </location>
</feature>
<dbReference type="Proteomes" id="UP000664859">
    <property type="component" value="Unassembled WGS sequence"/>
</dbReference>
<evidence type="ECO:0000256" key="4">
    <source>
        <dbReference type="ARBA" id="ARBA00022448"/>
    </source>
</evidence>
<dbReference type="FunFam" id="2.130.10.10:FF:000016">
    <property type="entry name" value="Coatomer alpha subunit, putative"/>
    <property type="match status" value="1"/>
</dbReference>
<feature type="repeat" description="WD" evidence="15">
    <location>
        <begin position="225"/>
        <end position="266"/>
    </location>
</feature>
<accession>A0A835YRX4</accession>
<dbReference type="GO" id="GO:0005198">
    <property type="term" value="F:structural molecule activity"/>
    <property type="evidence" value="ECO:0007669"/>
    <property type="project" value="InterPro"/>
</dbReference>
<feature type="domain" description="COPA/B second beta-propeller" evidence="18">
    <location>
        <begin position="320"/>
        <end position="581"/>
    </location>
</feature>
<keyword evidence="6 15" id="KW-0853">WD repeat</keyword>
<keyword evidence="7" id="KW-0677">Repeat</keyword>
<dbReference type="PRINTS" id="PR00320">
    <property type="entry name" value="GPROTEINBRPT"/>
</dbReference>
<evidence type="ECO:0000256" key="13">
    <source>
        <dbReference type="ARBA" id="ARBA00025536"/>
    </source>
</evidence>
<dbReference type="Pfam" id="PF00400">
    <property type="entry name" value="WD40"/>
    <property type="match status" value="5"/>
</dbReference>
<dbReference type="Gene3D" id="2.130.10.10">
    <property type="entry name" value="YVTN repeat-like/Quinoprotein amine dehydrogenase"/>
    <property type="match status" value="1"/>
</dbReference>
<reference evidence="20" key="1">
    <citation type="submission" date="2021-02" db="EMBL/GenBank/DDBJ databases">
        <title>First Annotated Genome of the Yellow-green Alga Tribonema minus.</title>
        <authorList>
            <person name="Mahan K.M."/>
        </authorList>
    </citation>
    <scope>NUCLEOTIDE SEQUENCE</scope>
    <source>
        <strain evidence="20">UTEX B ZZ1240</strain>
    </source>
</reference>
<keyword evidence="16" id="KW-0175">Coiled coil</keyword>
<keyword evidence="9" id="KW-0653">Protein transport</keyword>
<dbReference type="Pfam" id="PF04053">
    <property type="entry name" value="B-prop_COPA_B_2nd"/>
    <property type="match status" value="1"/>
</dbReference>
<dbReference type="GO" id="GO:0006886">
    <property type="term" value="P:intracellular protein transport"/>
    <property type="evidence" value="ECO:0007669"/>
    <property type="project" value="InterPro"/>
</dbReference>
<keyword evidence="21" id="KW-1185">Reference proteome</keyword>
<dbReference type="InterPro" id="IPR020472">
    <property type="entry name" value="WD40_PAC1"/>
</dbReference>
<dbReference type="PANTHER" id="PTHR19876">
    <property type="entry name" value="COATOMER"/>
    <property type="match status" value="1"/>
</dbReference>
<keyword evidence="4" id="KW-0813">Transport</keyword>
<keyword evidence="5" id="KW-0963">Cytoplasm</keyword>
<evidence type="ECO:0000256" key="7">
    <source>
        <dbReference type="ARBA" id="ARBA00022737"/>
    </source>
</evidence>
<feature type="compositionally biased region" description="Acidic residues" evidence="17">
    <location>
        <begin position="1081"/>
        <end position="1091"/>
    </location>
</feature>
<feature type="region of interest" description="Disordered" evidence="17">
    <location>
        <begin position="855"/>
        <end position="897"/>
    </location>
</feature>
<dbReference type="OrthoDB" id="2150324at2759"/>
<evidence type="ECO:0000313" key="21">
    <source>
        <dbReference type="Proteomes" id="UP000664859"/>
    </source>
</evidence>
<evidence type="ECO:0000256" key="11">
    <source>
        <dbReference type="ARBA" id="ARBA00023136"/>
    </source>
</evidence>
<dbReference type="GO" id="GO:0006888">
    <property type="term" value="P:endoplasmic reticulum to Golgi vesicle-mediated transport"/>
    <property type="evidence" value="ECO:0007669"/>
    <property type="project" value="TreeGrafter"/>
</dbReference>
<dbReference type="AlphaFoldDB" id="A0A835YRX4"/>
<feature type="compositionally biased region" description="Low complexity" evidence="17">
    <location>
        <begin position="869"/>
        <end position="891"/>
    </location>
</feature>
<dbReference type="InterPro" id="IPR056176">
    <property type="entry name" value="TPR_COPA_B"/>
</dbReference>
<dbReference type="InterPro" id="IPR011041">
    <property type="entry name" value="Quinoprot_gluc/sorb_DH_b-prop"/>
</dbReference>
<dbReference type="Gene3D" id="1.25.40.470">
    <property type="match status" value="1"/>
</dbReference>
<feature type="repeat" description="WD" evidence="15">
    <location>
        <begin position="11"/>
        <end position="52"/>
    </location>
</feature>
<evidence type="ECO:0000256" key="16">
    <source>
        <dbReference type="SAM" id="Coils"/>
    </source>
</evidence>
<dbReference type="GO" id="GO:0006891">
    <property type="term" value="P:intra-Golgi vesicle-mediated transport"/>
    <property type="evidence" value="ECO:0007669"/>
    <property type="project" value="TreeGrafter"/>
</dbReference>